<dbReference type="PROSITE" id="PS50172">
    <property type="entry name" value="BRCT"/>
    <property type="match status" value="1"/>
</dbReference>
<dbReference type="RefSeq" id="WP_136132120.1">
    <property type="nucleotide sequence ID" value="NZ_CM009560.1"/>
</dbReference>
<gene>
    <name evidence="2" type="ORF">CRV09_03605</name>
</gene>
<dbReference type="AlphaFoldDB" id="A0A2P5T156"/>
<comment type="caution">
    <text evidence="2">The sequence shown here is derived from an EMBL/GenBank/DDBJ whole genome shotgun (WGS) entry which is preliminary data.</text>
</comment>
<dbReference type="Pfam" id="PF10134">
    <property type="entry name" value="RPA"/>
    <property type="match status" value="1"/>
</dbReference>
<dbReference type="OrthoDB" id="581589at2"/>
<evidence type="ECO:0000313" key="2">
    <source>
        <dbReference type="EMBL" id="PPI88317.1"/>
    </source>
</evidence>
<sequence length="284" mass="33075">MVSKGIINKNLDFETSISTNYDIDFFMANELIISSFRDEITSMEHPFFALKGGDKTTRRYVNGNTTVIVAPNAEYGMATIFDKDVWIYAISKLQESININKPISKIIFFTSYNFFITTNRTVSGRTYKELKRALERLAGTRITTNLVFNGKQESIGFGLLDSWRIIEEKKGSIDINMVEVILPEWLFQALHKKQVLKINSDYFRIRKPIHRRIYEIARKHCGNQNKFTISFDKLYLKIGSVSKKSEFKRMLKKLETNNDLPDYSILCDFKNDFVIFTNRNLIGY</sequence>
<dbReference type="Proteomes" id="UP000295937">
    <property type="component" value="Plasmid pSOE4"/>
</dbReference>
<reference evidence="2" key="1">
    <citation type="journal article" date="2018" name="Genome Biol. Evol.">
        <title>Cladogenesis and Genomic Streamlining in Extracellular Endosymbionts of Tropical Stink Bugs.</title>
        <authorList>
            <person name="Otero-Bravo A."/>
            <person name="Goffredi S."/>
            <person name="Sabree Z.L."/>
        </authorList>
    </citation>
    <scope>NUCLEOTIDE SEQUENCE [LARGE SCALE GENOMIC DNA]</scope>
    <source>
        <strain evidence="2">SoEO</strain>
        <plasmid evidence="2">pSOE4</plasmid>
    </source>
</reference>
<dbReference type="InterPro" id="IPR018777">
    <property type="entry name" value="Replication_initiator_prot_A"/>
</dbReference>
<dbReference type="InterPro" id="IPR001357">
    <property type="entry name" value="BRCT_dom"/>
</dbReference>
<feature type="domain" description="BRCT" evidence="1">
    <location>
        <begin position="104"/>
        <end position="203"/>
    </location>
</feature>
<name>A0A2P5T156_9GAMM</name>
<dbReference type="EMBL" id="PDKR01000012">
    <property type="protein sequence ID" value="PPI88317.1"/>
    <property type="molecule type" value="Genomic_DNA"/>
</dbReference>
<keyword evidence="2" id="KW-0614">Plasmid</keyword>
<organism evidence="2">
    <name type="scientific">Candidatus Pantoea edessiphila</name>
    <dbReference type="NCBI Taxonomy" id="2044610"/>
    <lineage>
        <taxon>Bacteria</taxon>
        <taxon>Pseudomonadati</taxon>
        <taxon>Pseudomonadota</taxon>
        <taxon>Gammaproteobacteria</taxon>
        <taxon>Enterobacterales</taxon>
        <taxon>Erwiniaceae</taxon>
        <taxon>Pantoea</taxon>
    </lineage>
</organism>
<evidence type="ECO:0000259" key="1">
    <source>
        <dbReference type="PROSITE" id="PS50172"/>
    </source>
</evidence>
<geneLocation type="plasmid" evidence="2">
    <name>pSOE4</name>
</geneLocation>
<proteinExistence type="predicted"/>
<accession>A0A2P5T156</accession>
<protein>
    <submittedName>
        <fullName evidence="2">RepB family plasmid replication initiator protein</fullName>
    </submittedName>
</protein>